<dbReference type="Gene3D" id="3.40.50.1110">
    <property type="entry name" value="SGNH hydrolase"/>
    <property type="match status" value="1"/>
</dbReference>
<dbReference type="SUPFAM" id="SSF52266">
    <property type="entry name" value="SGNH hydrolase"/>
    <property type="match status" value="1"/>
</dbReference>
<evidence type="ECO:0000313" key="2">
    <source>
        <dbReference type="EMBL" id="KXU17123.1"/>
    </source>
</evidence>
<dbReference type="EMBL" id="LTEB01000041">
    <property type="protein sequence ID" value="KXU17123.1"/>
    <property type="molecule type" value="Genomic_DNA"/>
</dbReference>
<dbReference type="Proteomes" id="UP000070339">
    <property type="component" value="Unassembled WGS sequence"/>
</dbReference>
<accession>A0ABR5V772</accession>
<reference evidence="2 3" key="1">
    <citation type="journal article" date="2016" name="Int. J. Syst. Evol. Microbiol.">
        <title>Resolving the Complexity of Human Skin Metagenomes Using Single-Molecule Sequencing.</title>
        <authorList>
            <consortium name="NISC Comparative Sequencing Program"/>
            <person name="Tsai Y.C."/>
            <person name="Conlan S."/>
            <person name="Deming C."/>
            <person name="Segre J.A."/>
            <person name="Kong H.H."/>
            <person name="Korlach J."/>
            <person name="Oh J."/>
        </authorList>
    </citation>
    <scope>NUCLEOTIDE SEQUENCE [LARGE SCALE GENOMIC DNA]</scope>
    <source>
        <strain evidence="2 3">1B08</strain>
    </source>
</reference>
<proteinExistence type="predicted"/>
<feature type="domain" description="SGNH hydrolase-type esterase" evidence="1">
    <location>
        <begin position="91"/>
        <end position="308"/>
    </location>
</feature>
<protein>
    <submittedName>
        <fullName evidence="2">GDSL-like Lipase/Acylhydrolase family protein</fullName>
    </submittedName>
</protein>
<sequence>MNQAVYPKGVAAGVTGLKKAVESRPIPNGRLVCTTSLKQVATSSKRKRHRGSLLKKHKILTKLSAVCAAVVTTAALGTAAASAQQSETVLFGDSIFANPTFDQIGSPIAELSSAMKIGSDPGAPSPQGCPQGASNVGRELGRASGQRVINYACSGATAAGSTPRSDFVQQVNHAVDTHTLNPGTRNVLIQFGFNDVVNTNFILDPNRTAYKNAMRNQINRIRAAAPNAKITLVGYPAFSAANGSICPIRIKENPGLGANLSALGSVRTIEDNVNHAMFQAAQENHVDYFDLRSATIDHNMCAPTGMRWMGGVYEFAEPHNFFNHLTHSGNVGVARILSDRVLTR</sequence>
<dbReference type="Pfam" id="PF13472">
    <property type="entry name" value="Lipase_GDSL_2"/>
    <property type="match status" value="1"/>
</dbReference>
<gene>
    <name evidence="2" type="ORF">WM41_2365</name>
</gene>
<organism evidence="2 3">
    <name type="scientific">Corynebacterium simulans</name>
    <dbReference type="NCBI Taxonomy" id="146827"/>
    <lineage>
        <taxon>Bacteria</taxon>
        <taxon>Bacillati</taxon>
        <taxon>Actinomycetota</taxon>
        <taxon>Actinomycetes</taxon>
        <taxon>Mycobacteriales</taxon>
        <taxon>Corynebacteriaceae</taxon>
        <taxon>Corynebacterium</taxon>
    </lineage>
</organism>
<keyword evidence="3" id="KW-1185">Reference proteome</keyword>
<name>A0ABR5V772_9CORY</name>
<dbReference type="InterPro" id="IPR013830">
    <property type="entry name" value="SGNH_hydro"/>
</dbReference>
<dbReference type="InterPro" id="IPR036514">
    <property type="entry name" value="SGNH_hydro_sf"/>
</dbReference>
<evidence type="ECO:0000259" key="1">
    <source>
        <dbReference type="Pfam" id="PF13472"/>
    </source>
</evidence>
<evidence type="ECO:0000313" key="3">
    <source>
        <dbReference type="Proteomes" id="UP000070339"/>
    </source>
</evidence>
<comment type="caution">
    <text evidence="2">The sequence shown here is derived from an EMBL/GenBank/DDBJ whole genome shotgun (WGS) entry which is preliminary data.</text>
</comment>